<dbReference type="EMBL" id="KL662157">
    <property type="protein sequence ID" value="KFM27885.1"/>
    <property type="molecule type" value="Genomic_DNA"/>
</dbReference>
<reference evidence="1 2" key="1">
    <citation type="journal article" date="2014" name="BMC Genomics">
        <title>Oil accumulation mechanisms of the oleaginous microalga Chlorella protothecoides revealed through its genome, transcriptomes, and proteomes.</title>
        <authorList>
            <person name="Gao C."/>
            <person name="Wang Y."/>
            <person name="Shen Y."/>
            <person name="Yan D."/>
            <person name="He X."/>
            <person name="Dai J."/>
            <person name="Wu Q."/>
        </authorList>
    </citation>
    <scope>NUCLEOTIDE SEQUENCE [LARGE SCALE GENOMIC DNA]</scope>
    <source>
        <strain evidence="1 2">0710</strain>
    </source>
</reference>
<keyword evidence="2" id="KW-1185">Reference proteome</keyword>
<proteinExistence type="predicted"/>
<protein>
    <submittedName>
        <fullName evidence="1">Uncharacterized protein</fullName>
    </submittedName>
</protein>
<dbReference type="RefSeq" id="XP_011400874.1">
    <property type="nucleotide sequence ID" value="XM_011402572.1"/>
</dbReference>
<evidence type="ECO:0000313" key="2">
    <source>
        <dbReference type="Proteomes" id="UP000028924"/>
    </source>
</evidence>
<name>A0A087SQ81_AUXPR</name>
<organism evidence="1 2">
    <name type="scientific">Auxenochlorella protothecoides</name>
    <name type="common">Green microalga</name>
    <name type="synonym">Chlorella protothecoides</name>
    <dbReference type="NCBI Taxonomy" id="3075"/>
    <lineage>
        <taxon>Eukaryota</taxon>
        <taxon>Viridiplantae</taxon>
        <taxon>Chlorophyta</taxon>
        <taxon>core chlorophytes</taxon>
        <taxon>Trebouxiophyceae</taxon>
        <taxon>Chlorellales</taxon>
        <taxon>Chlorellaceae</taxon>
        <taxon>Auxenochlorella</taxon>
    </lineage>
</organism>
<dbReference type="AlphaFoldDB" id="A0A087SQ81"/>
<dbReference type="Proteomes" id="UP000028924">
    <property type="component" value="Unassembled WGS sequence"/>
</dbReference>
<evidence type="ECO:0000313" key="1">
    <source>
        <dbReference type="EMBL" id="KFM27885.1"/>
    </source>
</evidence>
<dbReference type="KEGG" id="apro:F751_5450"/>
<accession>A0A087SQ81</accession>
<gene>
    <name evidence="1" type="ORF">F751_5450</name>
</gene>
<sequence>MPAWHGPSPITTAAMYTLRSRRRRESTHFQSAQWKATENGAQRVAACTRRIIAVSSLARLRPADPCFPGTGRR</sequence>
<dbReference type="GeneID" id="23616841"/>